<dbReference type="HAMAP" id="MF_00188">
    <property type="entry name" value="Pept_M48_protease_HtpX"/>
    <property type="match status" value="1"/>
</dbReference>
<comment type="caution">
    <text evidence="14">The sequence shown here is derived from an EMBL/GenBank/DDBJ whole genome shotgun (WGS) entry which is preliminary data.</text>
</comment>
<keyword evidence="4 12" id="KW-0645">Protease</keyword>
<evidence type="ECO:0000256" key="3">
    <source>
        <dbReference type="ARBA" id="ARBA00022475"/>
    </source>
</evidence>
<dbReference type="OrthoDB" id="15218at2"/>
<evidence type="ECO:0000256" key="2">
    <source>
        <dbReference type="ARBA" id="ARBA00009779"/>
    </source>
</evidence>
<feature type="domain" description="Peptidase M48" evidence="13">
    <location>
        <begin position="73"/>
        <end position="290"/>
    </location>
</feature>
<dbReference type="Proteomes" id="UP000256485">
    <property type="component" value="Unassembled WGS sequence"/>
</dbReference>
<keyword evidence="9 12" id="KW-1133">Transmembrane helix</keyword>
<keyword evidence="6 12" id="KW-0479">Metal-binding</keyword>
<dbReference type="InterPro" id="IPR022919">
    <property type="entry name" value="Pept_M48_protease_HtpX"/>
</dbReference>
<evidence type="ECO:0000313" key="14">
    <source>
        <dbReference type="EMBL" id="REF37148.1"/>
    </source>
</evidence>
<dbReference type="RefSeq" id="WP_115850658.1">
    <property type="nucleotide sequence ID" value="NZ_QTUC01000001.1"/>
</dbReference>
<keyword evidence="11 12" id="KW-0472">Membrane</keyword>
<dbReference type="GO" id="GO:0006508">
    <property type="term" value="P:proteolysis"/>
    <property type="evidence" value="ECO:0007669"/>
    <property type="project" value="UniProtKB-KW"/>
</dbReference>
<evidence type="ECO:0000256" key="6">
    <source>
        <dbReference type="ARBA" id="ARBA00022723"/>
    </source>
</evidence>
<dbReference type="GO" id="GO:0008270">
    <property type="term" value="F:zinc ion binding"/>
    <property type="evidence" value="ECO:0007669"/>
    <property type="project" value="UniProtKB-UniRule"/>
</dbReference>
<feature type="transmembrane region" description="Helical" evidence="12">
    <location>
        <begin position="38"/>
        <end position="55"/>
    </location>
</feature>
<comment type="subcellular location">
    <subcellularLocation>
        <location evidence="1 12">Cell membrane</location>
        <topology evidence="1 12">Multi-pass membrane protein</topology>
    </subcellularLocation>
</comment>
<feature type="transmembrane region" description="Helical" evidence="12">
    <location>
        <begin position="12"/>
        <end position="32"/>
    </location>
</feature>
<feature type="binding site" evidence="12">
    <location>
        <position position="138"/>
    </location>
    <ligand>
        <name>Zn(2+)</name>
        <dbReference type="ChEBI" id="CHEBI:29105"/>
        <note>catalytic</note>
    </ligand>
</feature>
<keyword evidence="7 12" id="KW-0378">Hydrolase</keyword>
<dbReference type="GO" id="GO:0004222">
    <property type="term" value="F:metalloendopeptidase activity"/>
    <property type="evidence" value="ECO:0007669"/>
    <property type="project" value="UniProtKB-UniRule"/>
</dbReference>
<evidence type="ECO:0000313" key="15">
    <source>
        <dbReference type="Proteomes" id="UP000256485"/>
    </source>
</evidence>
<keyword evidence="5 12" id="KW-0812">Transmembrane</keyword>
<dbReference type="InterPro" id="IPR050083">
    <property type="entry name" value="HtpX_protease"/>
</dbReference>
<dbReference type="InterPro" id="IPR001915">
    <property type="entry name" value="Peptidase_M48"/>
</dbReference>
<dbReference type="AlphaFoldDB" id="A0A3D9V5V4"/>
<keyword evidence="8 12" id="KW-0862">Zinc</keyword>
<feature type="transmembrane region" description="Helical" evidence="12">
    <location>
        <begin position="148"/>
        <end position="169"/>
    </location>
</feature>
<evidence type="ECO:0000256" key="5">
    <source>
        <dbReference type="ARBA" id="ARBA00022692"/>
    </source>
</evidence>
<evidence type="ECO:0000256" key="8">
    <source>
        <dbReference type="ARBA" id="ARBA00022833"/>
    </source>
</evidence>
<evidence type="ECO:0000256" key="9">
    <source>
        <dbReference type="ARBA" id="ARBA00022989"/>
    </source>
</evidence>
<protein>
    <recommendedName>
        <fullName evidence="12">Protease HtpX homolog</fullName>
        <ecNumber evidence="12">3.4.24.-</ecNumber>
    </recommendedName>
</protein>
<keyword evidence="15" id="KW-1185">Reference proteome</keyword>
<dbReference type="EMBL" id="QTUC01000001">
    <property type="protein sequence ID" value="REF37148.1"/>
    <property type="molecule type" value="Genomic_DNA"/>
</dbReference>
<feature type="binding site" evidence="12">
    <location>
        <position position="214"/>
    </location>
    <ligand>
        <name>Zn(2+)</name>
        <dbReference type="ChEBI" id="CHEBI:29105"/>
        <note>catalytic</note>
    </ligand>
</feature>
<dbReference type="EC" id="3.4.24.-" evidence="12"/>
<gene>
    <name evidence="12" type="primary">htpX</name>
    <name evidence="14" type="ORF">DFJ64_2584</name>
</gene>
<reference evidence="14 15" key="1">
    <citation type="submission" date="2018-08" db="EMBL/GenBank/DDBJ databases">
        <title>Sequencing the genomes of 1000 actinobacteria strains.</title>
        <authorList>
            <person name="Klenk H.-P."/>
        </authorList>
    </citation>
    <scope>NUCLEOTIDE SEQUENCE [LARGE SCALE GENOMIC DNA]</scope>
    <source>
        <strain evidence="14 15">DSM 22891</strain>
    </source>
</reference>
<dbReference type="Gene3D" id="3.30.2010.10">
    <property type="entry name" value="Metalloproteases ('zincins'), catalytic domain"/>
    <property type="match status" value="1"/>
</dbReference>
<proteinExistence type="inferred from homology"/>
<feature type="transmembrane region" description="Helical" evidence="12">
    <location>
        <begin position="189"/>
        <end position="209"/>
    </location>
</feature>
<accession>A0A3D9V5V4</accession>
<organism evidence="14 15">
    <name type="scientific">Thermasporomyces composti</name>
    <dbReference type="NCBI Taxonomy" id="696763"/>
    <lineage>
        <taxon>Bacteria</taxon>
        <taxon>Bacillati</taxon>
        <taxon>Actinomycetota</taxon>
        <taxon>Actinomycetes</taxon>
        <taxon>Propionibacteriales</taxon>
        <taxon>Nocardioidaceae</taxon>
        <taxon>Thermasporomyces</taxon>
    </lineage>
</organism>
<dbReference type="PANTHER" id="PTHR43221">
    <property type="entry name" value="PROTEASE HTPX"/>
    <property type="match status" value="1"/>
</dbReference>
<name>A0A3D9V5V4_THECX</name>
<comment type="similarity">
    <text evidence="2 12">Belongs to the peptidase M48B family.</text>
</comment>
<comment type="cofactor">
    <cofactor evidence="12">
        <name>Zn(2+)</name>
        <dbReference type="ChEBI" id="CHEBI:29105"/>
    </cofactor>
    <text evidence="12">Binds 1 zinc ion per subunit.</text>
</comment>
<evidence type="ECO:0000256" key="7">
    <source>
        <dbReference type="ARBA" id="ARBA00022801"/>
    </source>
</evidence>
<sequence length="301" mass="32920">MDDRAHCHRNQIKTTLILVVVSVLLVVVGRVVAGRVGLALAVVLAVTVNLGAYFWSDRIALRSMRAYPVSEANRPELCRLVRELATTMRLPIPAVYVSPLPTPNAFATGRNPRRSAICVTEGLLSLLDRRELRAVLGHELGHVASRDILVSSVAAALASMILYIARFAWFVEARAARRGRRGGRRAGRLGRALLVVLGPLAATLLHLAIARSREYAADVTSARVTGDPASLASALRKIDATVRRAPLPAIPELRSTAALMIANPFRERGLMRLFSTHPPTRERVARLEALAGLPRRPFPWR</sequence>
<keyword evidence="3 12" id="KW-1003">Cell membrane</keyword>
<keyword evidence="10 12" id="KW-0482">Metalloprotease</keyword>
<dbReference type="Pfam" id="PF01435">
    <property type="entry name" value="Peptidase_M48"/>
    <property type="match status" value="1"/>
</dbReference>
<evidence type="ECO:0000256" key="11">
    <source>
        <dbReference type="ARBA" id="ARBA00023136"/>
    </source>
</evidence>
<evidence type="ECO:0000256" key="10">
    <source>
        <dbReference type="ARBA" id="ARBA00023049"/>
    </source>
</evidence>
<keyword evidence="14" id="KW-0346">Stress response</keyword>
<feature type="active site" evidence="12">
    <location>
        <position position="139"/>
    </location>
</feature>
<dbReference type="PANTHER" id="PTHR43221:SF1">
    <property type="entry name" value="PROTEASE HTPX"/>
    <property type="match status" value="1"/>
</dbReference>
<evidence type="ECO:0000256" key="1">
    <source>
        <dbReference type="ARBA" id="ARBA00004651"/>
    </source>
</evidence>
<feature type="binding site" evidence="12">
    <location>
        <position position="142"/>
    </location>
    <ligand>
        <name>Zn(2+)</name>
        <dbReference type="ChEBI" id="CHEBI:29105"/>
        <note>catalytic</note>
    </ligand>
</feature>
<evidence type="ECO:0000259" key="13">
    <source>
        <dbReference type="Pfam" id="PF01435"/>
    </source>
</evidence>
<evidence type="ECO:0000256" key="12">
    <source>
        <dbReference type="HAMAP-Rule" id="MF_00188"/>
    </source>
</evidence>
<evidence type="ECO:0000256" key="4">
    <source>
        <dbReference type="ARBA" id="ARBA00022670"/>
    </source>
</evidence>
<dbReference type="GO" id="GO:0005886">
    <property type="term" value="C:plasma membrane"/>
    <property type="evidence" value="ECO:0007669"/>
    <property type="project" value="UniProtKB-SubCell"/>
</dbReference>